<accession>A0A8S1MZ86</accession>
<sequence>MFKHTQLNTFIYLSIKILQIFKKQFNFSYVNTILHSERRTCIRFHSCLC</sequence>
<comment type="caution">
    <text evidence="2">The sequence shown here is derived from an EMBL/GenBank/DDBJ whole genome shotgun (WGS) entry which is preliminary data.</text>
</comment>
<name>A0A8S1MZ86_9CILI</name>
<organism evidence="2 3">
    <name type="scientific">Paramecium sonneborni</name>
    <dbReference type="NCBI Taxonomy" id="65129"/>
    <lineage>
        <taxon>Eukaryota</taxon>
        <taxon>Sar</taxon>
        <taxon>Alveolata</taxon>
        <taxon>Ciliophora</taxon>
        <taxon>Intramacronucleata</taxon>
        <taxon>Oligohymenophorea</taxon>
        <taxon>Peniculida</taxon>
        <taxon>Parameciidae</taxon>
        <taxon>Paramecium</taxon>
    </lineage>
</organism>
<keyword evidence="3" id="KW-1185">Reference proteome</keyword>
<evidence type="ECO:0000313" key="3">
    <source>
        <dbReference type="Proteomes" id="UP000692954"/>
    </source>
</evidence>
<proteinExistence type="predicted"/>
<gene>
    <name evidence="1" type="ORF">PSON_ATCC_30995.1.T0300074</name>
    <name evidence="2" type="ORF">PSON_ATCC_30995.1.T0450087</name>
</gene>
<reference evidence="2" key="1">
    <citation type="submission" date="2021-01" db="EMBL/GenBank/DDBJ databases">
        <authorList>
            <consortium name="Genoscope - CEA"/>
            <person name="William W."/>
        </authorList>
    </citation>
    <scope>NUCLEOTIDE SEQUENCE</scope>
</reference>
<protein>
    <submittedName>
        <fullName evidence="2">Uncharacterized protein</fullName>
    </submittedName>
</protein>
<dbReference type="AlphaFoldDB" id="A0A8S1MZ86"/>
<evidence type="ECO:0000313" key="2">
    <source>
        <dbReference type="EMBL" id="CAD8083441.1"/>
    </source>
</evidence>
<dbReference type="EMBL" id="CAJJDN010000045">
    <property type="protein sequence ID" value="CAD8083441.1"/>
    <property type="molecule type" value="Genomic_DNA"/>
</dbReference>
<evidence type="ECO:0000313" key="1">
    <source>
        <dbReference type="EMBL" id="CAD8072998.1"/>
    </source>
</evidence>
<dbReference type="Proteomes" id="UP000692954">
    <property type="component" value="Unassembled WGS sequence"/>
</dbReference>
<dbReference type="EMBL" id="CAJJDN010000030">
    <property type="protein sequence ID" value="CAD8072998.1"/>
    <property type="molecule type" value="Genomic_DNA"/>
</dbReference>